<accession>A0ABU6TMF7</accession>
<proteinExistence type="predicted"/>
<keyword evidence="1" id="KW-0812">Transmembrane</keyword>
<dbReference type="Proteomes" id="UP001341840">
    <property type="component" value="Unassembled WGS sequence"/>
</dbReference>
<comment type="caution">
    <text evidence="2">The sequence shown here is derived from an EMBL/GenBank/DDBJ whole genome shotgun (WGS) entry which is preliminary data.</text>
</comment>
<gene>
    <name evidence="2" type="ORF">PIB30_067822</name>
</gene>
<protein>
    <submittedName>
        <fullName evidence="2">Uncharacterized protein</fullName>
    </submittedName>
</protein>
<reference evidence="2 3" key="1">
    <citation type="journal article" date="2023" name="Plants (Basel)">
        <title>Bridging the Gap: Combining Genomics and Transcriptomics Approaches to Understand Stylosanthes scabra, an Orphan Legume from the Brazilian Caatinga.</title>
        <authorList>
            <person name="Ferreira-Neto J.R.C."/>
            <person name="da Silva M.D."/>
            <person name="Binneck E."/>
            <person name="de Melo N.F."/>
            <person name="da Silva R.H."/>
            <person name="de Melo A.L.T.M."/>
            <person name="Pandolfi V."/>
            <person name="Bustamante F.O."/>
            <person name="Brasileiro-Vidal A.C."/>
            <person name="Benko-Iseppon A.M."/>
        </authorList>
    </citation>
    <scope>NUCLEOTIDE SEQUENCE [LARGE SCALE GENOMIC DNA]</scope>
    <source>
        <tissue evidence="2">Leaves</tissue>
    </source>
</reference>
<keyword evidence="1" id="KW-1133">Transmembrane helix</keyword>
<sequence length="107" mass="12672">MSKNDFFYTLVIFITGVIICSIVADFNDAIRQQPRPNRKKPWLPRTYLDVSNMNACFSNCYKTYEKDEEGKQKCYDKCFDLKKCVDFCEKFFKSNKAKVDSCKKECR</sequence>
<keyword evidence="1" id="KW-0472">Membrane</keyword>
<keyword evidence="3" id="KW-1185">Reference proteome</keyword>
<evidence type="ECO:0000256" key="1">
    <source>
        <dbReference type="SAM" id="Phobius"/>
    </source>
</evidence>
<evidence type="ECO:0000313" key="2">
    <source>
        <dbReference type="EMBL" id="MED6149986.1"/>
    </source>
</evidence>
<feature type="transmembrane region" description="Helical" evidence="1">
    <location>
        <begin position="6"/>
        <end position="30"/>
    </location>
</feature>
<organism evidence="2 3">
    <name type="scientific">Stylosanthes scabra</name>
    <dbReference type="NCBI Taxonomy" id="79078"/>
    <lineage>
        <taxon>Eukaryota</taxon>
        <taxon>Viridiplantae</taxon>
        <taxon>Streptophyta</taxon>
        <taxon>Embryophyta</taxon>
        <taxon>Tracheophyta</taxon>
        <taxon>Spermatophyta</taxon>
        <taxon>Magnoliopsida</taxon>
        <taxon>eudicotyledons</taxon>
        <taxon>Gunneridae</taxon>
        <taxon>Pentapetalae</taxon>
        <taxon>rosids</taxon>
        <taxon>fabids</taxon>
        <taxon>Fabales</taxon>
        <taxon>Fabaceae</taxon>
        <taxon>Papilionoideae</taxon>
        <taxon>50 kb inversion clade</taxon>
        <taxon>dalbergioids sensu lato</taxon>
        <taxon>Dalbergieae</taxon>
        <taxon>Pterocarpus clade</taxon>
        <taxon>Stylosanthes</taxon>
    </lineage>
</organism>
<dbReference type="EMBL" id="JASCZI010091336">
    <property type="protein sequence ID" value="MED6149986.1"/>
    <property type="molecule type" value="Genomic_DNA"/>
</dbReference>
<evidence type="ECO:0000313" key="3">
    <source>
        <dbReference type="Proteomes" id="UP001341840"/>
    </source>
</evidence>
<name>A0ABU6TMF7_9FABA</name>